<dbReference type="PANTHER" id="PTHR18964">
    <property type="entry name" value="ROK (REPRESSOR, ORF, KINASE) FAMILY"/>
    <property type="match status" value="1"/>
</dbReference>
<name>A0ABW3HUB8_9BACL</name>
<dbReference type="Pfam" id="PF00480">
    <property type="entry name" value="ROK"/>
    <property type="match status" value="1"/>
</dbReference>
<organism evidence="2 3">
    <name type="scientific">Paenibacillus chungangensis</name>
    <dbReference type="NCBI Taxonomy" id="696535"/>
    <lineage>
        <taxon>Bacteria</taxon>
        <taxon>Bacillati</taxon>
        <taxon>Bacillota</taxon>
        <taxon>Bacilli</taxon>
        <taxon>Bacillales</taxon>
        <taxon>Paenibacillaceae</taxon>
        <taxon>Paenibacillus</taxon>
    </lineage>
</organism>
<reference evidence="3" key="1">
    <citation type="journal article" date="2019" name="Int. J. Syst. Evol. Microbiol.">
        <title>The Global Catalogue of Microorganisms (GCM) 10K type strain sequencing project: providing services to taxonomists for standard genome sequencing and annotation.</title>
        <authorList>
            <consortium name="The Broad Institute Genomics Platform"/>
            <consortium name="The Broad Institute Genome Sequencing Center for Infectious Disease"/>
            <person name="Wu L."/>
            <person name="Ma J."/>
        </authorList>
    </citation>
    <scope>NUCLEOTIDE SEQUENCE [LARGE SCALE GENOMIC DNA]</scope>
    <source>
        <strain evidence="3">CCUG 59129</strain>
    </source>
</reference>
<evidence type="ECO:0000256" key="1">
    <source>
        <dbReference type="ARBA" id="ARBA00006479"/>
    </source>
</evidence>
<dbReference type="EMBL" id="JBHTJZ010000033">
    <property type="protein sequence ID" value="MFD0961116.1"/>
    <property type="molecule type" value="Genomic_DNA"/>
</dbReference>
<dbReference type="InterPro" id="IPR043129">
    <property type="entry name" value="ATPase_NBD"/>
</dbReference>
<accession>A0ABW3HUB8</accession>
<dbReference type="InterPro" id="IPR000600">
    <property type="entry name" value="ROK"/>
</dbReference>
<comment type="similarity">
    <text evidence="1">Belongs to the ROK (NagC/XylR) family.</text>
</comment>
<dbReference type="Gene3D" id="3.30.420.40">
    <property type="match status" value="2"/>
</dbReference>
<protein>
    <submittedName>
        <fullName evidence="2">ROK family protein</fullName>
    </submittedName>
</protein>
<proteinExistence type="inferred from homology"/>
<dbReference type="Proteomes" id="UP001596989">
    <property type="component" value="Unassembled WGS sequence"/>
</dbReference>
<comment type="caution">
    <text evidence="2">The sequence shown here is derived from an EMBL/GenBank/DDBJ whole genome shotgun (WGS) entry which is preliminary data.</text>
</comment>
<dbReference type="RefSeq" id="WP_377566379.1">
    <property type="nucleotide sequence ID" value="NZ_JBHTJZ010000033.1"/>
</dbReference>
<dbReference type="SUPFAM" id="SSF53067">
    <property type="entry name" value="Actin-like ATPase domain"/>
    <property type="match status" value="1"/>
</dbReference>
<gene>
    <name evidence="2" type="ORF">ACFQ2I_17345</name>
</gene>
<keyword evidence="3" id="KW-1185">Reference proteome</keyword>
<sequence>MAYLGFESGGTKLVVTLSINGSDIVESRVIKRPHDAQALDSLQALMQTGQALLRDHQISDLAAIGFGFGGNVNQLLNQPSLCMHEAGWESLSAREVLEEAFSVPVYVLNDCDAAALAEAKAELNRNVQHFYYVTLGTGVGGAFYTNGDIFHTSPAGNAEIGHIMVDESGNIACPCGNKGCLEAVCSGPGLLQLSKLLYPRAGISRAEEVTQGYVENDEACIAIMDKYTEYLGKGMAAVITLFHPERIILGGGLGSFVSTVLHDKLIRIVEARCYPLFRGSVSIHPWQVCEGAVSLGAIFYAKQQLMERS</sequence>
<evidence type="ECO:0000313" key="2">
    <source>
        <dbReference type="EMBL" id="MFD0961116.1"/>
    </source>
</evidence>
<dbReference type="PANTHER" id="PTHR18964:SF149">
    <property type="entry name" value="BIFUNCTIONAL UDP-N-ACETYLGLUCOSAMINE 2-EPIMERASE_N-ACETYLMANNOSAMINE KINASE"/>
    <property type="match status" value="1"/>
</dbReference>
<evidence type="ECO:0000313" key="3">
    <source>
        <dbReference type="Proteomes" id="UP001596989"/>
    </source>
</evidence>